<accession>A0A5J4UFV1</accession>
<keyword evidence="1" id="KW-0175">Coiled coil</keyword>
<dbReference type="EMBL" id="SNRW01016850">
    <property type="protein sequence ID" value="KAA6368941.1"/>
    <property type="molecule type" value="Genomic_DNA"/>
</dbReference>
<sequence length="173" mass="19959">MPVWTKKIDEKGKWIRPPIYADQHFLMLFDSHSSRGDLDMIRELRLNNIDAVSIVPNSSEGTAALLFPPSIRQGFKLSGYLDGQAENCLKQVPDKPQVPDHVVQSYHPKPRGFALGAKVMTDQLSIDRWQDFNDLKDARQEEIDEKRIERLMNKNSKLQEKTRSILREVSQDD</sequence>
<dbReference type="OrthoDB" id="71166at2759"/>
<dbReference type="Proteomes" id="UP000324800">
    <property type="component" value="Unassembled WGS sequence"/>
</dbReference>
<feature type="coiled-coil region" evidence="1">
    <location>
        <begin position="141"/>
        <end position="168"/>
    </location>
</feature>
<evidence type="ECO:0000256" key="1">
    <source>
        <dbReference type="SAM" id="Coils"/>
    </source>
</evidence>
<protein>
    <submittedName>
        <fullName evidence="2">Uncharacterized protein</fullName>
    </submittedName>
</protein>
<organism evidence="2 3">
    <name type="scientific">Streblomastix strix</name>
    <dbReference type="NCBI Taxonomy" id="222440"/>
    <lineage>
        <taxon>Eukaryota</taxon>
        <taxon>Metamonada</taxon>
        <taxon>Preaxostyla</taxon>
        <taxon>Oxymonadida</taxon>
        <taxon>Streblomastigidae</taxon>
        <taxon>Streblomastix</taxon>
    </lineage>
</organism>
<evidence type="ECO:0000313" key="2">
    <source>
        <dbReference type="EMBL" id="KAA6368941.1"/>
    </source>
</evidence>
<comment type="caution">
    <text evidence="2">The sequence shown here is derived from an EMBL/GenBank/DDBJ whole genome shotgun (WGS) entry which is preliminary data.</text>
</comment>
<evidence type="ECO:0000313" key="3">
    <source>
        <dbReference type="Proteomes" id="UP000324800"/>
    </source>
</evidence>
<gene>
    <name evidence="2" type="ORF">EZS28_035532</name>
</gene>
<proteinExistence type="predicted"/>
<reference evidence="2 3" key="1">
    <citation type="submission" date="2019-03" db="EMBL/GenBank/DDBJ databases">
        <title>Single cell metagenomics reveals metabolic interactions within the superorganism composed of flagellate Streblomastix strix and complex community of Bacteroidetes bacteria on its surface.</title>
        <authorList>
            <person name="Treitli S.C."/>
            <person name="Kolisko M."/>
            <person name="Husnik F."/>
            <person name="Keeling P."/>
            <person name="Hampl V."/>
        </authorList>
    </citation>
    <scope>NUCLEOTIDE SEQUENCE [LARGE SCALE GENOMIC DNA]</scope>
    <source>
        <strain evidence="2">ST1C</strain>
    </source>
</reference>
<dbReference type="AlphaFoldDB" id="A0A5J4UFV1"/>
<name>A0A5J4UFV1_9EUKA</name>